<name>A0A918L0V3_9ACTN</name>
<feature type="compositionally biased region" description="Low complexity" evidence="1">
    <location>
        <begin position="26"/>
        <end position="52"/>
    </location>
</feature>
<dbReference type="EMBL" id="BMTL01000002">
    <property type="protein sequence ID" value="GGR68851.1"/>
    <property type="molecule type" value="Genomic_DNA"/>
</dbReference>
<dbReference type="AlphaFoldDB" id="A0A918L0V3"/>
<reference evidence="2" key="1">
    <citation type="journal article" date="2014" name="Int. J. Syst. Evol. Microbiol.">
        <title>Complete genome sequence of Corynebacterium casei LMG S-19264T (=DSM 44701T), isolated from a smear-ripened cheese.</title>
        <authorList>
            <consortium name="US DOE Joint Genome Institute (JGI-PGF)"/>
            <person name="Walter F."/>
            <person name="Albersmeier A."/>
            <person name="Kalinowski J."/>
            <person name="Ruckert C."/>
        </authorList>
    </citation>
    <scope>NUCLEOTIDE SEQUENCE</scope>
    <source>
        <strain evidence="2">JCM 4386</strain>
    </source>
</reference>
<evidence type="ECO:0000313" key="2">
    <source>
        <dbReference type="EMBL" id="GGR68851.1"/>
    </source>
</evidence>
<accession>A0A918L0V3</accession>
<evidence type="ECO:0000313" key="3">
    <source>
        <dbReference type="Proteomes" id="UP000606194"/>
    </source>
</evidence>
<sequence>MFTMIAPMRAVAYWTSTHSGQLTAQTPTRSPLATPSASSAYASRSTSATNAAYVQRRPEGTSTRASRSGQAATARSRSAPIVSPSRPVVLVPWAYAGLRPDAYAEP</sequence>
<dbReference type="Proteomes" id="UP000606194">
    <property type="component" value="Unassembled WGS sequence"/>
</dbReference>
<organism evidence="2 3">
    <name type="scientific">Streptomyces humidus</name>
    <dbReference type="NCBI Taxonomy" id="52259"/>
    <lineage>
        <taxon>Bacteria</taxon>
        <taxon>Bacillati</taxon>
        <taxon>Actinomycetota</taxon>
        <taxon>Actinomycetes</taxon>
        <taxon>Kitasatosporales</taxon>
        <taxon>Streptomycetaceae</taxon>
        <taxon>Streptomyces</taxon>
    </lineage>
</organism>
<comment type="caution">
    <text evidence="2">The sequence shown here is derived from an EMBL/GenBank/DDBJ whole genome shotgun (WGS) entry which is preliminary data.</text>
</comment>
<keyword evidence="3" id="KW-1185">Reference proteome</keyword>
<feature type="compositionally biased region" description="Polar residues" evidence="1">
    <location>
        <begin position="60"/>
        <end position="76"/>
    </location>
</feature>
<gene>
    <name evidence="2" type="ORF">GCM10010269_04490</name>
</gene>
<reference evidence="2" key="2">
    <citation type="submission" date="2020-09" db="EMBL/GenBank/DDBJ databases">
        <authorList>
            <person name="Sun Q."/>
            <person name="Ohkuma M."/>
        </authorList>
    </citation>
    <scope>NUCLEOTIDE SEQUENCE</scope>
    <source>
        <strain evidence="2">JCM 4386</strain>
    </source>
</reference>
<proteinExistence type="predicted"/>
<evidence type="ECO:0000256" key="1">
    <source>
        <dbReference type="SAM" id="MobiDB-lite"/>
    </source>
</evidence>
<feature type="region of interest" description="Disordered" evidence="1">
    <location>
        <begin position="20"/>
        <end position="82"/>
    </location>
</feature>
<protein>
    <submittedName>
        <fullName evidence="2">Uncharacterized protein</fullName>
    </submittedName>
</protein>